<dbReference type="GO" id="GO:0016787">
    <property type="term" value="F:hydrolase activity"/>
    <property type="evidence" value="ECO:0007669"/>
    <property type="project" value="UniProtKB-KW"/>
</dbReference>
<evidence type="ECO:0000313" key="4">
    <source>
        <dbReference type="EMBL" id="UUP12943.1"/>
    </source>
</evidence>
<evidence type="ECO:0000256" key="3">
    <source>
        <dbReference type="SAM" id="SignalP"/>
    </source>
</evidence>
<feature type="compositionally biased region" description="Low complexity" evidence="2">
    <location>
        <begin position="27"/>
        <end position="50"/>
    </location>
</feature>
<organism evidence="4 5">
    <name type="scientific">Aeromicrobium wangtongii</name>
    <dbReference type="NCBI Taxonomy" id="2969247"/>
    <lineage>
        <taxon>Bacteria</taxon>
        <taxon>Bacillati</taxon>
        <taxon>Actinomycetota</taxon>
        <taxon>Actinomycetes</taxon>
        <taxon>Propionibacteriales</taxon>
        <taxon>Nocardioidaceae</taxon>
        <taxon>Aeromicrobium</taxon>
    </lineage>
</organism>
<evidence type="ECO:0000313" key="5">
    <source>
        <dbReference type="Proteomes" id="UP001316184"/>
    </source>
</evidence>
<keyword evidence="4" id="KW-0378">Hydrolase</keyword>
<dbReference type="Gene3D" id="3.40.50.1820">
    <property type="entry name" value="alpha/beta hydrolase"/>
    <property type="match status" value="1"/>
</dbReference>
<dbReference type="Proteomes" id="UP001316184">
    <property type="component" value="Chromosome"/>
</dbReference>
<dbReference type="Pfam" id="PF00756">
    <property type="entry name" value="Esterase"/>
    <property type="match status" value="1"/>
</dbReference>
<dbReference type="RefSeq" id="WP_232401483.1">
    <property type="nucleotide sequence ID" value="NZ_CP102173.1"/>
</dbReference>
<name>A0ABY5M8H2_9ACTN</name>
<gene>
    <name evidence="4" type="ORF">NQV15_13920</name>
</gene>
<evidence type="ECO:0000256" key="2">
    <source>
        <dbReference type="SAM" id="MobiDB-lite"/>
    </source>
</evidence>
<feature type="region of interest" description="Disordered" evidence="2">
    <location>
        <begin position="27"/>
        <end position="62"/>
    </location>
</feature>
<keyword evidence="1 3" id="KW-0732">Signal</keyword>
<accession>A0ABY5M8H2</accession>
<dbReference type="InterPro" id="IPR050955">
    <property type="entry name" value="Plant_Biomass_Hydrol_Est"/>
</dbReference>
<protein>
    <submittedName>
        <fullName evidence="4">Alpha/beta hydrolase-fold protein</fullName>
    </submittedName>
</protein>
<dbReference type="InterPro" id="IPR000801">
    <property type="entry name" value="Esterase-like"/>
</dbReference>
<dbReference type="PROSITE" id="PS51257">
    <property type="entry name" value="PROKAR_LIPOPROTEIN"/>
    <property type="match status" value="1"/>
</dbReference>
<dbReference type="PANTHER" id="PTHR43037">
    <property type="entry name" value="UNNAMED PRODUCT-RELATED"/>
    <property type="match status" value="1"/>
</dbReference>
<keyword evidence="5" id="KW-1185">Reference proteome</keyword>
<dbReference type="SUPFAM" id="SSF53474">
    <property type="entry name" value="alpha/beta-Hydrolases"/>
    <property type="match status" value="1"/>
</dbReference>
<feature type="signal peptide" evidence="3">
    <location>
        <begin position="1"/>
        <end position="24"/>
    </location>
</feature>
<dbReference type="InterPro" id="IPR029058">
    <property type="entry name" value="AB_hydrolase_fold"/>
</dbReference>
<sequence>MTRTRSSRLVAVVTICTFTVLGLAACDSSSDSDGDTRTSSTPTPTSDGPTAEQGSRTSEDAAELAAQVRSKFKQQVYEDSKTGSSLPYNIFLPDGYDSSNEYPLVLFIADSSLVGQDVKAPLSQYGALVWASDRDQQRQKSIVVVPEYPSVIIDDQESYTTSEYVELTARLIDDLEDRYEVNDNAIYGTGQSMGAMAILYLAAEHPDLFAAELLVSGQWDKEQLGGLTEQKFFYIAAGGDSRSTGGQKDLQELLDEAKVPYGTATFDATWSESRLDAAAQKLLDDGYNAHFATFKTGTVLSAAGQDAGGTGQDAGAAEHMASFEPAYKIPAVRDWLFAQVND</sequence>
<dbReference type="PANTHER" id="PTHR43037:SF1">
    <property type="entry name" value="BLL1128 PROTEIN"/>
    <property type="match status" value="1"/>
</dbReference>
<evidence type="ECO:0000256" key="1">
    <source>
        <dbReference type="ARBA" id="ARBA00022729"/>
    </source>
</evidence>
<dbReference type="EMBL" id="CP102173">
    <property type="protein sequence ID" value="UUP12943.1"/>
    <property type="molecule type" value="Genomic_DNA"/>
</dbReference>
<reference evidence="4 5" key="1">
    <citation type="submission" date="2022-08" db="EMBL/GenBank/DDBJ databases">
        <title>novel species in genus Aeromicrobium.</title>
        <authorList>
            <person name="Ye L."/>
        </authorList>
    </citation>
    <scope>NUCLEOTIDE SEQUENCE [LARGE SCALE GENOMIC DNA]</scope>
    <source>
        <strain evidence="5">zg-Y1379</strain>
    </source>
</reference>
<feature type="chain" id="PRO_5046919069" evidence="3">
    <location>
        <begin position="25"/>
        <end position="342"/>
    </location>
</feature>
<proteinExistence type="predicted"/>